<dbReference type="Gene3D" id="1.10.1410.10">
    <property type="match status" value="2"/>
</dbReference>
<accession>A0AAV7JUL8</accession>
<keyword evidence="14" id="KW-1185">Reference proteome</keyword>
<evidence type="ECO:0000256" key="1">
    <source>
        <dbReference type="ARBA" id="ARBA00001936"/>
    </source>
</evidence>
<feature type="compositionally biased region" description="Basic and acidic residues" evidence="10">
    <location>
        <begin position="1352"/>
        <end position="1364"/>
    </location>
</feature>
<evidence type="ECO:0000313" key="14">
    <source>
        <dbReference type="Proteomes" id="UP001165289"/>
    </source>
</evidence>
<protein>
    <submittedName>
        <fullName evidence="13">Terminal uridylyltransferase 7-like</fullName>
    </submittedName>
</protein>
<dbReference type="PANTHER" id="PTHR12271:SF40">
    <property type="entry name" value="POLY(A) RNA POLYMERASE GLD2"/>
    <property type="match status" value="1"/>
</dbReference>
<comment type="caution">
    <text evidence="13">The sequence shown here is derived from an EMBL/GenBank/DDBJ whole genome shotgun (WGS) entry which is preliminary data.</text>
</comment>
<feature type="compositionally biased region" description="Basic residues" evidence="10">
    <location>
        <begin position="1427"/>
        <end position="1437"/>
    </location>
</feature>
<evidence type="ECO:0000256" key="9">
    <source>
        <dbReference type="ARBA" id="ARBA00038491"/>
    </source>
</evidence>
<keyword evidence="7" id="KW-0479">Metal-binding</keyword>
<comment type="similarity">
    <text evidence="9">Belongs to the DNA polymerase type-B-like family. GLD2 subfamily.</text>
</comment>
<comment type="cofactor">
    <cofactor evidence="2">
        <name>Mg(2+)</name>
        <dbReference type="ChEBI" id="CHEBI:18420"/>
    </cofactor>
</comment>
<keyword evidence="13" id="KW-0548">Nucleotidyltransferase</keyword>
<feature type="compositionally biased region" description="Polar residues" evidence="10">
    <location>
        <begin position="1338"/>
        <end position="1347"/>
    </location>
</feature>
<dbReference type="CDD" id="cd05402">
    <property type="entry name" value="NT_PAP_TUTase"/>
    <property type="match status" value="1"/>
</dbReference>
<dbReference type="GO" id="GO:0046872">
    <property type="term" value="F:metal ion binding"/>
    <property type="evidence" value="ECO:0007669"/>
    <property type="project" value="UniProtKB-KW"/>
</dbReference>
<evidence type="ECO:0000256" key="8">
    <source>
        <dbReference type="ARBA" id="ARBA00022842"/>
    </source>
</evidence>
<dbReference type="GO" id="GO:0050265">
    <property type="term" value="F:RNA uridylyltransferase activity"/>
    <property type="evidence" value="ECO:0007669"/>
    <property type="project" value="TreeGrafter"/>
</dbReference>
<feature type="compositionally biased region" description="Polar residues" evidence="10">
    <location>
        <begin position="1387"/>
        <end position="1397"/>
    </location>
</feature>
<comment type="subcellular location">
    <subcellularLocation>
        <location evidence="3">Cytoplasm</location>
    </subcellularLocation>
</comment>
<reference evidence="13 14" key="1">
    <citation type="journal article" date="2023" name="BMC Biol.">
        <title>The compact genome of the sponge Oopsacas minuta (Hexactinellida) is lacking key metazoan core genes.</title>
        <authorList>
            <person name="Santini S."/>
            <person name="Schenkelaars Q."/>
            <person name="Jourda C."/>
            <person name="Duchesne M."/>
            <person name="Belahbib H."/>
            <person name="Rocher C."/>
            <person name="Selva M."/>
            <person name="Riesgo A."/>
            <person name="Vervoort M."/>
            <person name="Leys S.P."/>
            <person name="Kodjabachian L."/>
            <person name="Le Bivic A."/>
            <person name="Borchiellini C."/>
            <person name="Claverie J.M."/>
            <person name="Renard E."/>
        </authorList>
    </citation>
    <scope>NUCLEOTIDE SEQUENCE [LARGE SCALE GENOMIC DNA]</scope>
    <source>
        <strain evidence="13">SPO-2</strain>
    </source>
</reference>
<feature type="compositionally biased region" description="Basic and acidic residues" evidence="10">
    <location>
        <begin position="1771"/>
        <end position="1798"/>
    </location>
</feature>
<dbReference type="EMBL" id="JAKMXF010000299">
    <property type="protein sequence ID" value="KAI6652179.1"/>
    <property type="molecule type" value="Genomic_DNA"/>
</dbReference>
<feature type="domain" description="PAP-associated" evidence="11">
    <location>
        <begin position="1053"/>
        <end position="1106"/>
    </location>
</feature>
<dbReference type="InterPro" id="IPR002058">
    <property type="entry name" value="PAP_assoc"/>
</dbReference>
<keyword evidence="5" id="KW-0963">Cytoplasm</keyword>
<keyword evidence="8" id="KW-0460">Magnesium</keyword>
<dbReference type="GO" id="GO:0031123">
    <property type="term" value="P:RNA 3'-end processing"/>
    <property type="evidence" value="ECO:0007669"/>
    <property type="project" value="TreeGrafter"/>
</dbReference>
<organism evidence="13 14">
    <name type="scientific">Oopsacas minuta</name>
    <dbReference type="NCBI Taxonomy" id="111878"/>
    <lineage>
        <taxon>Eukaryota</taxon>
        <taxon>Metazoa</taxon>
        <taxon>Porifera</taxon>
        <taxon>Hexactinellida</taxon>
        <taxon>Hexasterophora</taxon>
        <taxon>Lyssacinosida</taxon>
        <taxon>Leucopsacidae</taxon>
        <taxon>Oopsacas</taxon>
    </lineage>
</organism>
<feature type="compositionally biased region" description="Basic and acidic residues" evidence="10">
    <location>
        <begin position="1745"/>
        <end position="1757"/>
    </location>
</feature>
<comment type="cofactor">
    <cofactor evidence="1">
        <name>Mn(2+)</name>
        <dbReference type="ChEBI" id="CHEBI:29035"/>
    </cofactor>
</comment>
<feature type="compositionally biased region" description="Basic residues" evidence="10">
    <location>
        <begin position="1734"/>
        <end position="1744"/>
    </location>
</feature>
<feature type="compositionally biased region" description="Basic and acidic residues" evidence="10">
    <location>
        <begin position="1309"/>
        <end position="1319"/>
    </location>
</feature>
<dbReference type="GO" id="GO:0006376">
    <property type="term" value="P:mRNA splice site recognition"/>
    <property type="evidence" value="ECO:0007669"/>
    <property type="project" value="InterPro"/>
</dbReference>
<feature type="compositionally biased region" description="Basic residues" evidence="10">
    <location>
        <begin position="1761"/>
        <end position="1770"/>
    </location>
</feature>
<dbReference type="SUPFAM" id="SSF81301">
    <property type="entry name" value="Nucleotidyltransferase"/>
    <property type="match status" value="1"/>
</dbReference>
<feature type="compositionally biased region" description="Basic and acidic residues" evidence="10">
    <location>
        <begin position="1684"/>
        <end position="1697"/>
    </location>
</feature>
<feature type="compositionally biased region" description="Basic and acidic residues" evidence="10">
    <location>
        <begin position="1400"/>
        <end position="1424"/>
    </location>
</feature>
<feature type="domain" description="Poly(A) RNA polymerase mitochondrial-like central palm" evidence="12">
    <location>
        <begin position="800"/>
        <end position="958"/>
    </location>
</feature>
<feature type="compositionally biased region" description="Basic residues" evidence="10">
    <location>
        <begin position="1658"/>
        <end position="1668"/>
    </location>
</feature>
<dbReference type="PANTHER" id="PTHR12271">
    <property type="entry name" value="POLY A POLYMERASE CID PAP -RELATED"/>
    <property type="match status" value="1"/>
</dbReference>
<feature type="compositionally biased region" description="Basic and acidic residues" evidence="10">
    <location>
        <begin position="1824"/>
        <end position="1948"/>
    </location>
</feature>
<dbReference type="Proteomes" id="UP001165289">
    <property type="component" value="Unassembled WGS sequence"/>
</dbReference>
<dbReference type="Gene3D" id="3.30.460.10">
    <property type="entry name" value="Beta Polymerase, domain 2"/>
    <property type="match status" value="1"/>
</dbReference>
<evidence type="ECO:0000256" key="2">
    <source>
        <dbReference type="ARBA" id="ARBA00001946"/>
    </source>
</evidence>
<evidence type="ECO:0000259" key="11">
    <source>
        <dbReference type="Pfam" id="PF03828"/>
    </source>
</evidence>
<feature type="compositionally biased region" description="Basic and acidic residues" evidence="10">
    <location>
        <begin position="1614"/>
        <end position="1624"/>
    </location>
</feature>
<feature type="region of interest" description="Disordered" evidence="10">
    <location>
        <begin position="1272"/>
        <end position="1440"/>
    </location>
</feature>
<dbReference type="Pfam" id="PF22600">
    <property type="entry name" value="MTPAP-like_central"/>
    <property type="match status" value="1"/>
</dbReference>
<evidence type="ECO:0000256" key="7">
    <source>
        <dbReference type="ARBA" id="ARBA00022723"/>
    </source>
</evidence>
<comment type="similarity">
    <text evidence="4">Belongs to the Luc7 family.</text>
</comment>
<dbReference type="InterPro" id="IPR054708">
    <property type="entry name" value="MTPAP-like_central"/>
</dbReference>
<gene>
    <name evidence="13" type="ORF">LOD99_7197</name>
</gene>
<evidence type="ECO:0000256" key="3">
    <source>
        <dbReference type="ARBA" id="ARBA00004496"/>
    </source>
</evidence>
<evidence type="ECO:0000256" key="4">
    <source>
        <dbReference type="ARBA" id="ARBA00005655"/>
    </source>
</evidence>
<dbReference type="Pfam" id="PF03828">
    <property type="entry name" value="PAP_assoc"/>
    <property type="match status" value="1"/>
</dbReference>
<feature type="compositionally biased region" description="Basic and acidic residues" evidence="10">
    <location>
        <begin position="1638"/>
        <end position="1657"/>
    </location>
</feature>
<evidence type="ECO:0000256" key="5">
    <source>
        <dbReference type="ARBA" id="ARBA00022490"/>
    </source>
</evidence>
<dbReference type="GO" id="GO:0005685">
    <property type="term" value="C:U1 snRNP"/>
    <property type="evidence" value="ECO:0007669"/>
    <property type="project" value="InterPro"/>
</dbReference>
<evidence type="ECO:0000259" key="12">
    <source>
        <dbReference type="Pfam" id="PF22600"/>
    </source>
</evidence>
<evidence type="ECO:0000256" key="6">
    <source>
        <dbReference type="ARBA" id="ARBA00022679"/>
    </source>
</evidence>
<dbReference type="GO" id="GO:0003729">
    <property type="term" value="F:mRNA binding"/>
    <property type="evidence" value="ECO:0007669"/>
    <property type="project" value="InterPro"/>
</dbReference>
<feature type="region of interest" description="Disordered" evidence="10">
    <location>
        <begin position="663"/>
        <end position="686"/>
    </location>
</feature>
<feature type="compositionally biased region" description="Basic and acidic residues" evidence="10">
    <location>
        <begin position="1706"/>
        <end position="1733"/>
    </location>
</feature>
<proteinExistence type="inferred from homology"/>
<keyword evidence="6" id="KW-0808">Transferase</keyword>
<feature type="region of interest" description="Disordered" evidence="10">
    <location>
        <begin position="1614"/>
        <end position="1963"/>
    </location>
</feature>
<sequence length="1963" mass="227359">MARTEPCLFSCLDCLQQISDITHKGNNEHKLHISVKSSVETGVYSCRIRFRRTEIETHGIVADTEREAKELFAEEVWRQMFRNMGELRKQIAKCVNFYKEKFLITNKITHISIIKTDGFFEKTLTVSTDIFMSRPETFTAVGRAQEKKLSLLLGEISLLFQLNEYFMFESLVRWNKHSGICEFSCKGYLDAVVQASDFLDKFPCIRENIFEIPGHIVCRICRSNFRSSQYALHHHSKERVKLNQIHTCIGINDANLATVVNTNLTAIYKSQYVIAEFVSEHKSTVFDSALNALIKQIPDVKLTLFGQSEEGMGQSYYILKFNVSSTLLRGEQLLLAMSRAFSATEEFQYNIQDFTDANPNVKSSHYSTGLDCIFHVRNEQSVELSKFIRSCGELSPELRTLCTLFNFWSSHCMLDQSESGYLYQEVFTLMVVHFLQHVVTPPRFPNLQLDKYMLKDILQRSEEGGSFEMFDSQLKLLFGSAKEDMGNLPCYPLWKLWLLMLQFFWVDFNYFHKISLQLQAGGDGTLLPQVRDDLDKDYMRLVVLSPLKQSNLAFSMKTNYAVHYFSDCFKDTLDYYRKRALTASVKPTQYDYPIRVDAMSRDTQIYRNIGERGIEQSPDLSIDISINLASNEVLEATATTIDTSSEVTAASEDLSLLSEKELIKQDNSSEDSDPNSGEEGLHPVKASSPDADEFVIFSDDVTSPASTIPLSLLTSVRYVIHGDSIEQEEEVVPYMELSDEVMESENKKNNFVKSQFIHICGFCREKGHTKTECPKEALPKVKLVSKPSADITRGLNIGFLQLVNSLKMTAKESSRREQLRAELESDIRNLIDYKFDLYLFGSSINKFGSDASDVDLCIVLHPPTDALMCVEELPITCILNKQDLRECTDLEYKNKMAILKVISRELNRSKQYNKMIRIPAKVPLIRFEYNFNDKCYRCDISVSNSLALNNSRLLSTYALFDQRVQDLGLLVKHFGKYMDLADASHGGLSSYAYILLTIHFLQRTNPPIIPVLQQVIPDGYKDTCVKVGEWDCYFCDDIKAVKKVWKHKQNNQNLADLWLEFLCYCVSKFDWDKQVITLRQIEPLSKVDKYWTNRKICIEDPFNLNHNLGTVLSFRNAIRLRRKFIEARELYHTSTDLKVSLGWLGFDYVPSNIPPTPAKVKSKLPPTKPAVVHPDPEDYPLNSSPGTETVLLSWSNSLNEYCANRTSINYTDCDIIEISDTLILPSVISADKRVDSTHHPNGINYTSIKGDILLLSGSNAYQHPNLSTPLCDTNGATAPATQEADPPPVTNIPSPMQEKESDSLSLEEMTQRIAKESLEHITTPPDMLPSDNKPPYNHTLSPKFNSPPQSPKEYDNTKGNDVPHRAKGTQPHIPSPGFKTGRGGTRPSPQDNPQVHQHQMHVEERTHSTIHDSSSRARKIDSARFRGQSRVREHHPKRDTAGQQIDDIFSSLYSSPYSGGSHYRQENYDYENNYYSKGRSRSARGRAAQIGEKIALAESLGSGGQVEECMKIMQEVESTKLEKQTAEEEYRGSAPTSSQQAQKLRVCEVCSAYLSLYDNDRRLADHFGGKLHLGFVNVREKMLELTQSIEVKRKSGKTKVWLSSRRWRDEGSKFLEERPRDSPKRAVRSPHYRSSPRYGKDDISRDDSRSWRDERSSSRRRHRHKHKYRDSSDERHDKRRRSSRDRDRHVHRDSRSRSHERHRSSRKDSRDRSPRRDSRDRSPGRDSRSDSRERHRQSRHHSRSHSRDSRDSRDRYSSSRRYSRKRSSRRGSRDRSSRKYSKDRSPRRSSRSHSDERRKRSHRYSHSRSRERNDYKRHRSSSRYSRERSDDRTSKRSRYDNRHRDISRSHERDRERAHSDDRNRRKSDSYERDRERSHYDHRDRDDRSHYDARDRERSHSIERIRERSHHDDDRERDRSHDNERDIEKSHSDDRNRKSSDSYERDRDTSNSNGTDRMESFQSD</sequence>
<evidence type="ECO:0000256" key="10">
    <source>
        <dbReference type="SAM" id="MobiDB-lite"/>
    </source>
</evidence>
<dbReference type="SUPFAM" id="SSF81631">
    <property type="entry name" value="PAP/OAS1 substrate-binding domain"/>
    <property type="match status" value="2"/>
</dbReference>
<feature type="compositionally biased region" description="Polar residues" evidence="10">
    <location>
        <begin position="1949"/>
        <end position="1963"/>
    </location>
</feature>
<evidence type="ECO:0000313" key="13">
    <source>
        <dbReference type="EMBL" id="KAI6652179.1"/>
    </source>
</evidence>
<name>A0AAV7JUL8_9METZ</name>
<dbReference type="Pfam" id="PF03194">
    <property type="entry name" value="LUC7"/>
    <property type="match status" value="1"/>
</dbReference>
<dbReference type="InterPro" id="IPR043519">
    <property type="entry name" value="NT_sf"/>
</dbReference>
<dbReference type="InterPro" id="IPR004882">
    <property type="entry name" value="Luc7-rel"/>
</dbReference>